<dbReference type="InterPro" id="IPR006910">
    <property type="entry name" value="Rad21_Rec8_N"/>
</dbReference>
<dbReference type="Gene3D" id="1.10.10.580">
    <property type="entry name" value="Structural maintenance of chromosome 1. Chain E"/>
    <property type="match status" value="1"/>
</dbReference>
<comment type="subcellular location">
    <subcellularLocation>
        <location evidence="1">Nucleus</location>
    </subcellularLocation>
</comment>
<dbReference type="SUPFAM" id="SSF46785">
    <property type="entry name" value="Winged helix' DNA-binding domain"/>
    <property type="match status" value="1"/>
</dbReference>
<evidence type="ECO:0008006" key="13">
    <source>
        <dbReference type="Google" id="ProtNLM"/>
    </source>
</evidence>
<evidence type="ECO:0000256" key="8">
    <source>
        <dbReference type="SAM" id="MobiDB-lite"/>
    </source>
</evidence>
<feature type="region of interest" description="Disordered" evidence="8">
    <location>
        <begin position="205"/>
        <end position="234"/>
    </location>
</feature>
<evidence type="ECO:0000256" key="2">
    <source>
        <dbReference type="ARBA" id="ARBA00009870"/>
    </source>
</evidence>
<comment type="subunit">
    <text evidence="7">Component of the cohesin complex.</text>
</comment>
<dbReference type="InterPro" id="IPR006909">
    <property type="entry name" value="Rad21/Rec8_C_eu"/>
</dbReference>
<dbReference type="OrthoDB" id="10071381at2759"/>
<dbReference type="FunFam" id="1.10.10.580:FF:000002">
    <property type="entry name" value="Sister chromatid cohesion 1 protein 4"/>
    <property type="match status" value="1"/>
</dbReference>
<dbReference type="InterPro" id="IPR039781">
    <property type="entry name" value="Rad21/Rec8-like"/>
</dbReference>
<dbReference type="InterPro" id="IPR023093">
    <property type="entry name" value="ScpA-like_C"/>
</dbReference>
<feature type="domain" description="Rad21/Rec8-like protein C-terminal eukaryotic" evidence="9">
    <location>
        <begin position="512"/>
        <end position="561"/>
    </location>
</feature>
<dbReference type="InterPro" id="IPR036390">
    <property type="entry name" value="WH_DNA-bd_sf"/>
</dbReference>
<dbReference type="CDD" id="cd21793">
    <property type="entry name" value="Rad21_Rec8_M_AtSYN1-like"/>
    <property type="match status" value="1"/>
</dbReference>
<dbReference type="GO" id="GO:0051301">
    <property type="term" value="P:cell division"/>
    <property type="evidence" value="ECO:0007669"/>
    <property type="project" value="UniProtKB-KW"/>
</dbReference>
<feature type="region of interest" description="Disordered" evidence="8">
    <location>
        <begin position="96"/>
        <end position="148"/>
    </location>
</feature>
<feature type="region of interest" description="Disordered" evidence="8">
    <location>
        <begin position="323"/>
        <end position="355"/>
    </location>
</feature>
<organism evidence="11 12">
    <name type="scientific">Gossypium barbadense</name>
    <name type="common">Sea Island cotton</name>
    <name type="synonym">Hibiscus barbadensis</name>
    <dbReference type="NCBI Taxonomy" id="3634"/>
    <lineage>
        <taxon>Eukaryota</taxon>
        <taxon>Viridiplantae</taxon>
        <taxon>Streptophyta</taxon>
        <taxon>Embryophyta</taxon>
        <taxon>Tracheophyta</taxon>
        <taxon>Spermatophyta</taxon>
        <taxon>Magnoliopsida</taxon>
        <taxon>eudicotyledons</taxon>
        <taxon>Gunneridae</taxon>
        <taxon>Pentapetalae</taxon>
        <taxon>rosids</taxon>
        <taxon>malvids</taxon>
        <taxon>Malvales</taxon>
        <taxon>Malvaceae</taxon>
        <taxon>Malvoideae</taxon>
        <taxon>Gossypium</taxon>
    </lineage>
</organism>
<evidence type="ECO:0000313" key="11">
    <source>
        <dbReference type="EMBL" id="PPR98391.1"/>
    </source>
</evidence>
<feature type="compositionally biased region" description="Basic and acidic residues" evidence="8">
    <location>
        <begin position="101"/>
        <end position="113"/>
    </location>
</feature>
<dbReference type="PANTHER" id="PTHR12585">
    <property type="entry name" value="SCC1 / RAD21 FAMILY MEMBER"/>
    <property type="match status" value="1"/>
</dbReference>
<feature type="compositionally biased region" description="Polar residues" evidence="8">
    <location>
        <begin position="206"/>
        <end position="219"/>
    </location>
</feature>
<dbReference type="PANTHER" id="PTHR12585:SF55">
    <property type="entry name" value="SISTER CHROMATID COHESION 1 PROTEIN 3"/>
    <property type="match status" value="1"/>
</dbReference>
<gene>
    <name evidence="11" type="ORF">GOBAR_AA22276</name>
</gene>
<keyword evidence="3" id="KW-0132">Cell division</keyword>
<evidence type="ECO:0000256" key="7">
    <source>
        <dbReference type="ARBA" id="ARBA00064543"/>
    </source>
</evidence>
<dbReference type="GO" id="GO:0003682">
    <property type="term" value="F:chromatin binding"/>
    <property type="evidence" value="ECO:0007669"/>
    <property type="project" value="TreeGrafter"/>
</dbReference>
<protein>
    <recommendedName>
        <fullName evidence="13">Rad21/Rec8-like protein C-terminal eukaryotic domain-containing protein</fullName>
    </recommendedName>
</protein>
<keyword evidence="6" id="KW-0539">Nucleus</keyword>
<evidence type="ECO:0000256" key="4">
    <source>
        <dbReference type="ARBA" id="ARBA00022776"/>
    </source>
</evidence>
<dbReference type="EMBL" id="KZ665656">
    <property type="protein sequence ID" value="PPR98391.1"/>
    <property type="molecule type" value="Genomic_DNA"/>
</dbReference>
<dbReference type="GO" id="GO:1990414">
    <property type="term" value="P:replication-born double-strand break repair via sister chromatid exchange"/>
    <property type="evidence" value="ECO:0007669"/>
    <property type="project" value="TreeGrafter"/>
</dbReference>
<feature type="compositionally biased region" description="Polar residues" evidence="8">
    <location>
        <begin position="323"/>
        <end position="334"/>
    </location>
</feature>
<dbReference type="GO" id="GO:0007059">
    <property type="term" value="P:chromosome segregation"/>
    <property type="evidence" value="ECO:0007669"/>
    <property type="project" value="UniProtKB-KW"/>
</dbReference>
<accession>A0A2P5X4Y4</accession>
<evidence type="ECO:0000256" key="3">
    <source>
        <dbReference type="ARBA" id="ARBA00022618"/>
    </source>
</evidence>
<proteinExistence type="inferred from homology"/>
<feature type="domain" description="Rad21/Rec8-like protein N-terminal" evidence="10">
    <location>
        <begin position="1"/>
        <end position="57"/>
    </location>
</feature>
<keyword evidence="4" id="KW-0498">Mitosis</keyword>
<name>A0A2P5X4Y4_GOSBA</name>
<evidence type="ECO:0000259" key="9">
    <source>
        <dbReference type="Pfam" id="PF04824"/>
    </source>
</evidence>
<sequence>MFYSHTFLSRKAPLGTVWTAAHLQHRLKKSHYASIDILSTVDHIMFPEVPIALRIASDNHLKSPEDITLTDQIPVERDAYVAITFDDDIMMDDALPQMNDNLHEPPESGHEGFEDPGPDNQEQVPSVQNAGPSNQTQVLESVSNEGSQDLPEIEIMRDASHDFSTQKLPSMCPDDKNTDALEQALDEKEICSPSLNLLASGELSMPFQQHSNPPTSASNGPPEAFGGQRRKTRQKFDEKLVLPNRFMKRALEDCSDLVRKKKKIPCSALGIWKSNNDRKMDQVFNEPSLTGLSEDICIMFKRDGISIKSQLVVPEEIVPEPMVTQSTVPTNEASSELRVGPATPDPRAGLSPGSAPGMDMETERLRHIEGNAADNVFPEFESFAAGSMPSPFRREDTPFSARSLESELAPTAGTASTANFAASTATRWSDIDTPRTFMEEQSCLGNSGFSTIPEFETSETDLYFLEEDANTPTESAASQGVGSLSARTRAVAKYLKSHSPITPISEDGHIDLSLNKILEGKTRKICARMFFETVVLKSYRMIDVRQEEAYGDITLQLNPSMLSKVDPSKSV</sequence>
<dbReference type="Pfam" id="PF04825">
    <property type="entry name" value="Rad21_Rec8_N"/>
    <property type="match status" value="1"/>
</dbReference>
<dbReference type="Pfam" id="PF04824">
    <property type="entry name" value="Rad21_Rec8"/>
    <property type="match status" value="1"/>
</dbReference>
<comment type="similarity">
    <text evidence="2">Belongs to the rad21 family.</text>
</comment>
<dbReference type="Proteomes" id="UP000239757">
    <property type="component" value="Unassembled WGS sequence"/>
</dbReference>
<evidence type="ECO:0000259" key="10">
    <source>
        <dbReference type="Pfam" id="PF04825"/>
    </source>
</evidence>
<evidence type="ECO:0000256" key="1">
    <source>
        <dbReference type="ARBA" id="ARBA00004123"/>
    </source>
</evidence>
<evidence type="ECO:0000256" key="5">
    <source>
        <dbReference type="ARBA" id="ARBA00022829"/>
    </source>
</evidence>
<reference evidence="11 12" key="1">
    <citation type="submission" date="2015-01" db="EMBL/GenBank/DDBJ databases">
        <title>Genome of allotetraploid Gossypium barbadense reveals genomic plasticity and fiber elongation in cotton evolution.</title>
        <authorList>
            <person name="Chen X."/>
            <person name="Liu X."/>
            <person name="Zhao B."/>
            <person name="Zheng H."/>
            <person name="Hu Y."/>
            <person name="Lu G."/>
            <person name="Yang C."/>
            <person name="Chen J."/>
            <person name="Shan C."/>
            <person name="Zhang L."/>
            <person name="Zhou Y."/>
            <person name="Wang L."/>
            <person name="Guo W."/>
            <person name="Bai Y."/>
            <person name="Ruan J."/>
            <person name="Shangguan X."/>
            <person name="Mao Y."/>
            <person name="Jiang J."/>
            <person name="Zhu Y."/>
            <person name="Lei J."/>
            <person name="Kang H."/>
            <person name="Chen S."/>
            <person name="He X."/>
            <person name="Wang R."/>
            <person name="Wang Y."/>
            <person name="Chen J."/>
            <person name="Wang L."/>
            <person name="Yu S."/>
            <person name="Wang B."/>
            <person name="Wei J."/>
            <person name="Song S."/>
            <person name="Lu X."/>
            <person name="Gao Z."/>
            <person name="Gu W."/>
            <person name="Deng X."/>
            <person name="Ma D."/>
            <person name="Wang S."/>
            <person name="Liang W."/>
            <person name="Fang L."/>
            <person name="Cai C."/>
            <person name="Zhu X."/>
            <person name="Zhou B."/>
            <person name="Zhang Y."/>
            <person name="Chen Z."/>
            <person name="Xu S."/>
            <person name="Zhu R."/>
            <person name="Wang S."/>
            <person name="Zhang T."/>
            <person name="Zhao G."/>
        </authorList>
    </citation>
    <scope>NUCLEOTIDE SEQUENCE [LARGE SCALE GENOMIC DNA]</scope>
    <source>
        <strain evidence="12">cv. Xinhai21</strain>
        <tissue evidence="11">Leaf</tissue>
    </source>
</reference>
<keyword evidence="4" id="KW-0131">Cell cycle</keyword>
<dbReference type="GO" id="GO:0007062">
    <property type="term" value="P:sister chromatid cohesion"/>
    <property type="evidence" value="ECO:0007669"/>
    <property type="project" value="InterPro"/>
</dbReference>
<feature type="compositionally biased region" description="Polar residues" evidence="8">
    <location>
        <begin position="120"/>
        <end position="147"/>
    </location>
</feature>
<dbReference type="GO" id="GO:0008278">
    <property type="term" value="C:cohesin complex"/>
    <property type="evidence" value="ECO:0007669"/>
    <property type="project" value="InterPro"/>
</dbReference>
<evidence type="ECO:0000313" key="12">
    <source>
        <dbReference type="Proteomes" id="UP000239757"/>
    </source>
</evidence>
<dbReference type="AlphaFoldDB" id="A0A2P5X4Y4"/>
<evidence type="ECO:0000256" key="6">
    <source>
        <dbReference type="ARBA" id="ARBA00023242"/>
    </source>
</evidence>
<dbReference type="GO" id="GO:0005634">
    <property type="term" value="C:nucleus"/>
    <property type="evidence" value="ECO:0007669"/>
    <property type="project" value="UniProtKB-SubCell"/>
</dbReference>
<keyword evidence="5" id="KW-0159">Chromosome partition</keyword>